<evidence type="ECO:0000313" key="2">
    <source>
        <dbReference type="Proteomes" id="UP000609879"/>
    </source>
</evidence>
<dbReference type="Proteomes" id="UP000609879">
    <property type="component" value="Unassembled WGS sequence"/>
</dbReference>
<evidence type="ECO:0000313" key="1">
    <source>
        <dbReference type="EMBL" id="GID77049.1"/>
    </source>
</evidence>
<comment type="caution">
    <text evidence="1">The sequence shown here is derived from an EMBL/GenBank/DDBJ whole genome shotgun (WGS) entry which is preliminary data.</text>
</comment>
<keyword evidence="2" id="KW-1185">Reference proteome</keyword>
<dbReference type="EMBL" id="BOMI01000114">
    <property type="protein sequence ID" value="GID77049.1"/>
    <property type="molecule type" value="Genomic_DNA"/>
</dbReference>
<dbReference type="Pfam" id="PF19953">
    <property type="entry name" value="EACC1"/>
    <property type="match status" value="1"/>
</dbReference>
<protein>
    <submittedName>
        <fullName evidence="1">Uncharacterized protein</fullName>
    </submittedName>
</protein>
<proteinExistence type="predicted"/>
<accession>A0ABQ3YAM0</accession>
<sequence length="138" mass="14528">MCTSEPIAITVGFPQATSDAQSLILGLREVILRTRVDHVRPAPAPSAAGTRSGEVLTVGALVVTLAPAAVESLLSAVTAWLTRQPTTIEIEIDGHRLRGPVTRAQRDALIAHYLRHTASRATPAQPLRTPATPSATPS</sequence>
<reference evidence="1 2" key="1">
    <citation type="submission" date="2021-01" db="EMBL/GenBank/DDBJ databases">
        <title>Whole genome shotgun sequence of Actinoplanes deccanensis NBRC 13994.</title>
        <authorList>
            <person name="Komaki H."/>
            <person name="Tamura T."/>
        </authorList>
    </citation>
    <scope>NUCLEOTIDE SEQUENCE [LARGE SCALE GENOMIC DNA]</scope>
    <source>
        <strain evidence="1 2">NBRC 13994</strain>
    </source>
</reference>
<name>A0ABQ3YAM0_9ACTN</name>
<dbReference type="InterPro" id="IPR045428">
    <property type="entry name" value="EACC1"/>
</dbReference>
<gene>
    <name evidence="1" type="ORF">Ade02nite_56900</name>
</gene>
<dbReference type="RefSeq" id="WP_203770574.1">
    <property type="nucleotide sequence ID" value="NZ_BAAABO010000020.1"/>
</dbReference>
<organism evidence="1 2">
    <name type="scientific">Paractinoplanes deccanensis</name>
    <dbReference type="NCBI Taxonomy" id="113561"/>
    <lineage>
        <taxon>Bacteria</taxon>
        <taxon>Bacillati</taxon>
        <taxon>Actinomycetota</taxon>
        <taxon>Actinomycetes</taxon>
        <taxon>Micromonosporales</taxon>
        <taxon>Micromonosporaceae</taxon>
        <taxon>Paractinoplanes</taxon>
    </lineage>
</organism>